<feature type="region of interest" description="Disordered" evidence="1">
    <location>
        <begin position="419"/>
        <end position="441"/>
    </location>
</feature>
<feature type="compositionally biased region" description="Polar residues" evidence="1">
    <location>
        <begin position="432"/>
        <end position="441"/>
    </location>
</feature>
<evidence type="ECO:0000256" key="1">
    <source>
        <dbReference type="SAM" id="MobiDB-lite"/>
    </source>
</evidence>
<keyword evidence="2" id="KW-0472">Membrane</keyword>
<name>A0A4Z1PDE2_9PEZI</name>
<comment type="caution">
    <text evidence="3">The sequence shown here is derived from an EMBL/GenBank/DDBJ whole genome shotgun (WGS) entry which is preliminary data.</text>
</comment>
<feature type="transmembrane region" description="Helical" evidence="2">
    <location>
        <begin position="1284"/>
        <end position="1303"/>
    </location>
</feature>
<dbReference type="STRING" id="86259.A0A4Z1PDE2"/>
<dbReference type="GO" id="GO:0016740">
    <property type="term" value="F:transferase activity"/>
    <property type="evidence" value="ECO:0007669"/>
    <property type="project" value="UniProtKB-KW"/>
</dbReference>
<sequence length="3012" mass="338575">MGLAQLALCPHTFGYWIRRPMAQGLDIKAFTDGVLGAWWQWALFGIVVASAVLGFLGLFWGLVKTIHARHAAKKEGPELSFKVTSRLRDQFRRSAISFDALGKSIPKPTSFGVYLGLIHNPMTYEEERLLHQYDLLVLDPLQAGVLDGLAESDLEISPHIVGRLDLFQMLNSESLGSQTKMTRSLERVLAAVYALFQHPGAQRAFTGLLLAGWHSHLPTTMLNVLAKCLTELGFDVYLEIVPPHFLDGPSSPDLACFAGVIIKNGTILPNGEVRDYFQMEKMRSATKAFVAQSCLRPFTVMIWDTIDERVEVSHAVVKRSFGWSGYHGAITWIGSEAATAHAESNVPVVEPLAAFHWLKDQKVMHFHEVYRKNRQLSPNVSRHKNEFESLRSILPSMRYILDAIERNSSGRSSISALTLHGQDGRHTEEPHSISTNATLGDSGQGTEWVAGITRTALDPLSNSISGTIYQGLGCFPVGLPVTEDAFHEVVKSQRRLRRLGLLNQMASNKVRDLAIPIQLYLASQSLPNPTSQVIRALRDFADLLGKASDLDQLSDPIQIYVGIDSGFHGSAGSQFWSVYETDRRSGSLVLYVSKNAQNMLSTIMHGFLSSRSLPRYQCFLLEFDFCRFTAGMETADCLPERLRQDMELLSPGDLLLLLQQFKFSQWDENCLLLTLIKASCEDLLLEAPSFDLLKEKGNIEYIGDTITTEELVESRVAWYKEHGLHAVDSTTAEEVFTDVHFAFRDILHNKLYDQLQLITSVLSTILLDDEENARKSHLDPFSDLLVFSVFCAARKAAFEEVYVEVSDRNPLFNEFSDQSAAFAELFALGSRCEAYFDVSPSAFGKMLSDRHRAFYGLPENQPPLWIHNAPAFASAYAAASTDIDPKQKESSMPGYRRFTFLSVFAIPALIDIILLTTIERGLYLSGSMDSQQQRYATLALMISLLLSGAIGTWISIGGTYYLISMAFSAANMFILTRLLGGLAFTVLVGLLGLVIISIKSSFGNGLVFFFYLMALTSYLSILAALSSFQFPGSSFLNGRNIIIAVVPTLLLSPIATSWLPKKSSQITIVYLVVLYAFIGLLFLGLRWVGSRWVTWLSKVHAVDDAAVKEWYIRTQAGGRKDAFEGMTDPAAMSLARKCLSNAVEKERTRRFWQRSKADPLVLKLAGCWEATIFLLNWYCRLSDVKRPMPYTSTWNIEVRVAFDSLMQNQKGIRLHNSFIHWRNAGDEVGTGILYFLVALLDRWVGLLYGAPLLGLTRVDCALDFGNDFDDDLPTGKYRYSCDQVMRVAVGFGLAYYLIGAVLLDYKAQHLHQLAEEQTPISIQSKEFIRAAEIYDAKVKRRLYWRTLFRFLGVHVWALCLCALLVWVFDGNRMAFLTFIAYVTAYTGLLLYQYNKIFSGPHAVMPLLVAVLVGIPLGLILKKYNMSPVPGSDPPRMVAWAFNDVLSLGVATWTAAFLSWFTANIGLPKKGKLEEDEQQRIFHSYGGLGLDQKWSQSELEAFYDGIVTGPQIERFTIHPNEHPGTEIKSLLLSCNEETLSSLALEAYPGIPEVSRRVVLAWDRGIIKVELVSMRSVMPAEADVRALSYYSGGRLHVIVDPISDLPPNEQTNVASNCRVVAETLIHAVGEAFFGLTHEHALISESLLVCRYVNEEITRVPERLRRALPASLTSQKKHAFLTGTRRELLRYLCYGLPYDTMWDSMPVEIRRLLLKRCVGEALSPTAAQLLWLENNLQAEEGCALETRVARYDLAAILSVHKLNYFRKQAAKQISEKSTATDISEDFQWLKKQSSINTKTTVFHRATLRIGAPLAKIYHAVGLWVKFLTIAPIADPEYQRELNCVVKRYGAAATPAKFLLVSLWMYSKKVQSTILPWFLFKDRMALKQMWKDIRGTRITLKQNHLTIQAYDNNVTAFVRKGGRGSFKLFYYAGIHDQEPQNKQVVAVSTYSKDMRLLGREVFENGLPTDEYVYEYPANKKRGQTKGLSRAEAARIPLTRNCVKGENQSAVAQYNHKGFIESGSYVRHGNLIRFKYHYRKNAKYDDELLRAEFVLPHLSCNVSWAAPPIRHPEKPERWIPHSRVQEATFVQGSDVYECLWVYNHQYHPVIQTKLNGHPVETPEMIRHDWLGLLIKPSGCTFLTDNPLLGFGSVNTGALQRLFHLNTTLLPASTSQKRSQLWKVWKKSSDIDGVVIRWLDEKLLREDVMLKPYWRRRDRGALVKAEDYLALHADTIMASSELSNDISAWTPLAIRLSDLLTFGQGGDAVVYTRTKTLQPDTDDIMHVIAVDTGTWPNEGGGVSACRRDLINNLRTIRWNMVVESANDFGLPKFQTQENVESLKVIPLWGLDFMHPVHGMFFNKLDSEVDHLVKEATREDIRRNFLPTLTALIKGARALILSDGDVKQATRALVNLNTYFQDSRHWKEVWTSDVVKEAWRQLWLADDLPNTKPPSEWFDTEKPTLGHLDSALELWFRYLFIFSIPIPERVPSVFQASHHSVSAAFGIVCKIKRNCVLQIWDHAISWRETNLYLSSALSTLPPFIRNSLLGLMRLTSMLTLHHADHILPCADFFNPGWETEIGTSQGTVENRKIFKRKIDPVVNGITDMQKFAPVKEITTKKPTVTMLSHVWFAKDIKTALLAADIIVHQWGFKEYQLDIYGALNKAPIYSSECQEIIATKGLAPNVTLRGSADPGMVLGKTWLFLNSSVSEGLPLALGEAALTGAPVVCTDVGASLRVLTSPENKERFSEIVAPNDPLSLARAQINLLALLGQWTKYADDPEDLPAPTLPINPTTSDVERITQRMYDKSEQRRALGMMARKIVQQSFSGERYLREHEQMLWVGKARSDQYGRPTVPQMPIPEERSRIHAPARTYAEVVDAQLEKMAHPKPSFLRDRHRSVTTSFTSMYSASGSDERLAIPPPASAIFTSSHGQEGNGLGVLGPAGTIPRPRLRSGGEGAMSFEEKLRRREDRISKVSSHHSKAGYVPSMLSEVVNANEISWTEEQEVLPGRWTPEGGAR</sequence>
<feature type="transmembrane region" description="Helical" evidence="2">
    <location>
        <begin position="1066"/>
        <end position="1088"/>
    </location>
</feature>
<feature type="region of interest" description="Disordered" evidence="1">
    <location>
        <begin position="2932"/>
        <end position="2956"/>
    </location>
</feature>
<dbReference type="Gene3D" id="3.40.50.2000">
    <property type="entry name" value="Glycogen Phosphorylase B"/>
    <property type="match status" value="1"/>
</dbReference>
<dbReference type="Pfam" id="PF13692">
    <property type="entry name" value="Glyco_trans_1_4"/>
    <property type="match status" value="1"/>
</dbReference>
<feature type="transmembrane region" description="Helical" evidence="2">
    <location>
        <begin position="898"/>
        <end position="918"/>
    </location>
</feature>
<dbReference type="PANTHER" id="PTHR12526">
    <property type="entry name" value="GLYCOSYLTRANSFERASE"/>
    <property type="match status" value="1"/>
</dbReference>
<proteinExistence type="predicted"/>
<reference evidence="3 4" key="1">
    <citation type="submission" date="2019-04" db="EMBL/GenBank/DDBJ databases">
        <title>High contiguity whole genome sequence and gene annotation resource for two Venturia nashicola isolates.</title>
        <authorList>
            <person name="Prokchorchik M."/>
            <person name="Won K."/>
            <person name="Lee Y."/>
            <person name="Choi E.D."/>
            <person name="Segonzac C."/>
            <person name="Sohn K.H."/>
        </authorList>
    </citation>
    <scope>NUCLEOTIDE SEQUENCE [LARGE SCALE GENOMIC DNA]</scope>
    <source>
        <strain evidence="3 4">PRI2</strain>
    </source>
</reference>
<organism evidence="3 4">
    <name type="scientific">Venturia nashicola</name>
    <dbReference type="NCBI Taxonomy" id="86259"/>
    <lineage>
        <taxon>Eukaryota</taxon>
        <taxon>Fungi</taxon>
        <taxon>Dikarya</taxon>
        <taxon>Ascomycota</taxon>
        <taxon>Pezizomycotina</taxon>
        <taxon>Dothideomycetes</taxon>
        <taxon>Pleosporomycetidae</taxon>
        <taxon>Venturiales</taxon>
        <taxon>Venturiaceae</taxon>
        <taxon>Venturia</taxon>
    </lineage>
</organism>
<protein>
    <submittedName>
        <fullName evidence="3">Glycosyltransferase family 4 protein</fullName>
    </submittedName>
</protein>
<dbReference type="EMBL" id="SNSC02000002">
    <property type="protein sequence ID" value="TID26573.1"/>
    <property type="molecule type" value="Genomic_DNA"/>
</dbReference>
<keyword evidence="2" id="KW-0812">Transmembrane</keyword>
<keyword evidence="2" id="KW-1133">Transmembrane helix</keyword>
<feature type="transmembrane region" description="Helical" evidence="2">
    <location>
        <begin position="1008"/>
        <end position="1028"/>
    </location>
</feature>
<accession>A0A4Z1PDE2</accession>
<keyword evidence="4" id="KW-1185">Reference proteome</keyword>
<feature type="transmembrane region" description="Helical" evidence="2">
    <location>
        <begin position="1403"/>
        <end position="1420"/>
    </location>
</feature>
<feature type="transmembrane region" description="Helical" evidence="2">
    <location>
        <begin position="938"/>
        <end position="963"/>
    </location>
</feature>
<evidence type="ECO:0000256" key="2">
    <source>
        <dbReference type="SAM" id="Phobius"/>
    </source>
</evidence>
<dbReference type="SUPFAM" id="SSF53756">
    <property type="entry name" value="UDP-Glycosyltransferase/glycogen phosphorylase"/>
    <property type="match status" value="1"/>
</dbReference>
<evidence type="ECO:0000313" key="3">
    <source>
        <dbReference type="EMBL" id="TID26573.1"/>
    </source>
</evidence>
<dbReference type="Proteomes" id="UP000298493">
    <property type="component" value="Unassembled WGS sequence"/>
</dbReference>
<feature type="transmembrane region" description="Helical" evidence="2">
    <location>
        <begin position="1040"/>
        <end position="1060"/>
    </location>
</feature>
<feature type="transmembrane region" description="Helical" evidence="2">
    <location>
        <begin position="975"/>
        <end position="996"/>
    </location>
</feature>
<evidence type="ECO:0000313" key="4">
    <source>
        <dbReference type="Proteomes" id="UP000298493"/>
    </source>
</evidence>
<feature type="transmembrane region" description="Helical" evidence="2">
    <location>
        <begin position="38"/>
        <end position="63"/>
    </location>
</feature>
<feature type="transmembrane region" description="Helical" evidence="2">
    <location>
        <begin position="1373"/>
        <end position="1391"/>
    </location>
</feature>
<feature type="compositionally biased region" description="Basic and acidic residues" evidence="1">
    <location>
        <begin position="422"/>
        <end position="431"/>
    </location>
</feature>
<gene>
    <name evidence="3" type="ORF">E6O75_ATG01066</name>
</gene>
<keyword evidence="3" id="KW-0808">Transferase</keyword>
<dbReference type="PANTHER" id="PTHR12526:SF630">
    <property type="entry name" value="GLYCOSYLTRANSFERASE"/>
    <property type="match status" value="1"/>
</dbReference>
<feature type="transmembrane region" description="Helical" evidence="2">
    <location>
        <begin position="1347"/>
        <end position="1367"/>
    </location>
</feature>